<reference evidence="4 5" key="1">
    <citation type="submission" date="2022-10" db="EMBL/GenBank/DDBJ databases">
        <authorList>
            <person name="Xie J."/>
            <person name="Shen N."/>
        </authorList>
    </citation>
    <scope>NUCLEOTIDE SEQUENCE [LARGE SCALE GENOMIC DNA]</scope>
    <source>
        <strain evidence="4 5">YIM65594</strain>
    </source>
</reference>
<dbReference type="PANTHER" id="PTHR43377">
    <property type="entry name" value="BILIVERDIN REDUCTASE A"/>
    <property type="match status" value="1"/>
</dbReference>
<dbReference type="InterPro" id="IPR004104">
    <property type="entry name" value="Gfo/Idh/MocA-like_OxRdtase_C"/>
</dbReference>
<keyword evidence="5" id="KW-1185">Reference proteome</keyword>
<evidence type="ECO:0000259" key="3">
    <source>
        <dbReference type="Pfam" id="PF02894"/>
    </source>
</evidence>
<dbReference type="Pfam" id="PF01408">
    <property type="entry name" value="GFO_IDH_MocA"/>
    <property type="match status" value="1"/>
</dbReference>
<protein>
    <submittedName>
        <fullName evidence="4">Gfo/Idh/MocA family oxidoreductase</fullName>
    </submittedName>
</protein>
<dbReference type="InterPro" id="IPR000683">
    <property type="entry name" value="Gfo/Idh/MocA-like_OxRdtase_N"/>
</dbReference>
<evidence type="ECO:0000259" key="2">
    <source>
        <dbReference type="Pfam" id="PF01408"/>
    </source>
</evidence>
<dbReference type="RefSeq" id="WP_326017695.1">
    <property type="nucleotide sequence ID" value="NZ_JAOZYC010000122.1"/>
</dbReference>
<dbReference type="SUPFAM" id="SSF55347">
    <property type="entry name" value="Glyceraldehyde-3-phosphate dehydrogenase-like, C-terminal domain"/>
    <property type="match status" value="1"/>
</dbReference>
<evidence type="ECO:0000313" key="4">
    <source>
        <dbReference type="EMBL" id="MEB8339507.1"/>
    </source>
</evidence>
<dbReference type="Gene3D" id="3.40.50.720">
    <property type="entry name" value="NAD(P)-binding Rossmann-like Domain"/>
    <property type="match status" value="1"/>
</dbReference>
<evidence type="ECO:0000256" key="1">
    <source>
        <dbReference type="ARBA" id="ARBA00010928"/>
    </source>
</evidence>
<comment type="caution">
    <text evidence="4">The sequence shown here is derived from an EMBL/GenBank/DDBJ whole genome shotgun (WGS) entry which is preliminary data.</text>
</comment>
<accession>A0ABU6F9P0</accession>
<dbReference type="Proteomes" id="UP001354931">
    <property type="component" value="Unassembled WGS sequence"/>
</dbReference>
<feature type="domain" description="Gfo/Idh/MocA-like oxidoreductase N-terminal" evidence="2">
    <location>
        <begin position="34"/>
        <end position="154"/>
    </location>
</feature>
<sequence>MTVTRTMPQVPVSTAEFSNLRRHDGRPLDRPLTLALAGAGARGTGYASLAAAGDIPVRITAVAEPRRRRRQALADEHRVPVGGLFDDWRELAAGPRLADAVVIAVQDAEHLAAAEAFAARGYDILLEKPMATTVEDIDRIASVAEAAGVTLTVCHVMRYTPYTVRLKQLLDAGRIGTIVSVQHLEPIGYWHFAHSFVRGNWRRTDESSFTLLTKSCHDIDWLSHVVGRPVRAVSSFGSLSHFRPENAPAGATDRCVTCPLAASGSCPYAAQKLYQSGLREGGVKRYFTRIAADELSEEAVVEALTHGPYGRCVYRSDNDVVDHQVVNLEYAGGVTASFTLTAFTPQENRHTKIFGSRGQITGDGSTLDIHDFVTDERTVIDTDNGGASAAEGHGGGDEGLVAAFLRALHEGRPELLLTGVEESRDTHRVVFAAERARLTGEVVRL</sequence>
<feature type="domain" description="Gfo/Idh/MocA-like oxidoreductase C-terminal" evidence="3">
    <location>
        <begin position="167"/>
        <end position="412"/>
    </location>
</feature>
<name>A0ABU6F9P0_9ACTN</name>
<evidence type="ECO:0000313" key="5">
    <source>
        <dbReference type="Proteomes" id="UP001354931"/>
    </source>
</evidence>
<dbReference type="InterPro" id="IPR036291">
    <property type="entry name" value="NAD(P)-bd_dom_sf"/>
</dbReference>
<dbReference type="SUPFAM" id="SSF51735">
    <property type="entry name" value="NAD(P)-binding Rossmann-fold domains"/>
    <property type="match status" value="1"/>
</dbReference>
<dbReference type="PANTHER" id="PTHR43377:SF2">
    <property type="entry name" value="BINDING ROSSMANN FOLD OXIDOREDUCTASE, PUTATIVE (AFU_ORTHOLOGUE AFUA_4G00560)-RELATED"/>
    <property type="match status" value="1"/>
</dbReference>
<comment type="similarity">
    <text evidence="1">Belongs to the Gfo/Idh/MocA family.</text>
</comment>
<proteinExistence type="inferred from homology"/>
<organism evidence="4 5">
    <name type="scientific">Streptomyces endophyticus</name>
    <dbReference type="NCBI Taxonomy" id="714166"/>
    <lineage>
        <taxon>Bacteria</taxon>
        <taxon>Bacillati</taxon>
        <taxon>Actinomycetota</taxon>
        <taxon>Actinomycetes</taxon>
        <taxon>Kitasatosporales</taxon>
        <taxon>Streptomycetaceae</taxon>
        <taxon>Streptomyces</taxon>
    </lineage>
</organism>
<dbReference type="EMBL" id="JAOZYC010000122">
    <property type="protein sequence ID" value="MEB8339507.1"/>
    <property type="molecule type" value="Genomic_DNA"/>
</dbReference>
<dbReference type="InterPro" id="IPR051450">
    <property type="entry name" value="Gfo/Idh/MocA_Oxidoreductases"/>
</dbReference>
<dbReference type="Pfam" id="PF02894">
    <property type="entry name" value="GFO_IDH_MocA_C"/>
    <property type="match status" value="1"/>
</dbReference>
<gene>
    <name evidence="4" type="ORF">OKJ99_18615</name>
</gene>
<dbReference type="Gene3D" id="3.30.360.10">
    <property type="entry name" value="Dihydrodipicolinate Reductase, domain 2"/>
    <property type="match status" value="1"/>
</dbReference>